<dbReference type="InterPro" id="IPR001925">
    <property type="entry name" value="Porin_Euk"/>
</dbReference>
<dbReference type="Gene3D" id="2.40.160.10">
    <property type="entry name" value="Porin"/>
    <property type="match status" value="1"/>
</dbReference>
<accession>A0A8K0F497</accession>
<dbReference type="InterPro" id="IPR023614">
    <property type="entry name" value="Porin_dom_sf"/>
</dbReference>
<name>A0A8K0F497_ANDGO</name>
<dbReference type="Pfam" id="PF01459">
    <property type="entry name" value="Porin_3"/>
    <property type="match status" value="1"/>
</dbReference>
<dbReference type="InterPro" id="IPR027246">
    <property type="entry name" value="Porin_Euk/Tom40"/>
</dbReference>
<dbReference type="Proteomes" id="UP000799049">
    <property type="component" value="Unassembled WGS sequence"/>
</dbReference>
<comment type="caution">
    <text evidence="1">The sequence shown here is derived from an EMBL/GenBank/DDBJ whole genome shotgun (WGS) entry which is preliminary data.</text>
</comment>
<evidence type="ECO:0000313" key="1">
    <source>
        <dbReference type="EMBL" id="KAF0852182.1"/>
    </source>
</evidence>
<dbReference type="EMBL" id="VRVR01000056">
    <property type="protein sequence ID" value="KAF0852182.1"/>
    <property type="molecule type" value="Genomic_DNA"/>
</dbReference>
<gene>
    <name evidence="1" type="ORF">ANDGO_02998</name>
</gene>
<dbReference type="GO" id="GO:0005741">
    <property type="term" value="C:mitochondrial outer membrane"/>
    <property type="evidence" value="ECO:0007669"/>
    <property type="project" value="InterPro"/>
</dbReference>
<dbReference type="PANTHER" id="PTHR11743">
    <property type="entry name" value="VOLTAGE-DEPENDENT ANION-SELECTIVE CHANNEL"/>
    <property type="match status" value="1"/>
</dbReference>
<dbReference type="GO" id="GO:0008308">
    <property type="term" value="F:voltage-gated monoatomic anion channel activity"/>
    <property type="evidence" value="ECO:0007669"/>
    <property type="project" value="InterPro"/>
</dbReference>
<protein>
    <submittedName>
        <fullName evidence="1">Mitochondrial voltage-dependent ion channel (VDAC)</fullName>
    </submittedName>
</protein>
<sequence length="287" mass="30080">MGAPAYADLNKPVKNVLNTGFGATGHSAEIKTTNPFALLTTKLELTHGASLPKATVSFEKLHLATGALVTAELDTANKAKVGVKKTDLLPGLTYGVEVQTTLKALAPQEKVVTNIEYVKRELGLSFVGEMTCAKGVALAKDQLIFARGNFAAGAQTDFDVKTMAFKSYDVGAAYDLPSTQIVAQIKNSATTAQVAVVQTVNKNLAVAVETVYGLKTKDVSATVGAQYVVDNATVVRAKVNQAADTSVALGVVRRIAQGIKATIGVEANVKNIADVKYGVAIVLDDRI</sequence>
<organism evidence="1 2">
    <name type="scientific">Andalucia godoyi</name>
    <name type="common">Flagellate</name>
    <dbReference type="NCBI Taxonomy" id="505711"/>
    <lineage>
        <taxon>Eukaryota</taxon>
        <taxon>Discoba</taxon>
        <taxon>Jakobida</taxon>
        <taxon>Andalucina</taxon>
        <taxon>Andaluciidae</taxon>
        <taxon>Andalucia</taxon>
    </lineage>
</organism>
<reference evidence="1" key="1">
    <citation type="submission" date="2019-09" db="EMBL/GenBank/DDBJ databases">
        <title>The Mitochondrial Proteome of the Jakobid, Andalucia godoyi, a Protist With the Most Gene-Rich and Bacteria-Like Mitochondrial Genome.</title>
        <authorList>
            <person name="Gray M.W."/>
            <person name="Burger G."/>
            <person name="Derelle R."/>
            <person name="Klimes V."/>
            <person name="Leger M."/>
            <person name="Sarrasin M."/>
            <person name="Vlcek C."/>
            <person name="Roger A.J."/>
            <person name="Elias M."/>
            <person name="Lang B.F."/>
        </authorList>
    </citation>
    <scope>NUCLEOTIDE SEQUENCE</scope>
    <source>
        <strain evidence="1">And28</strain>
    </source>
</reference>
<dbReference type="PANTHER" id="PTHR11743:SF70">
    <property type="entry name" value="GH26960P-RELATED"/>
    <property type="match status" value="1"/>
</dbReference>
<dbReference type="OrthoDB" id="7827681at2759"/>
<dbReference type="AlphaFoldDB" id="A0A8K0F497"/>
<keyword evidence="2" id="KW-1185">Reference proteome</keyword>
<evidence type="ECO:0000313" key="2">
    <source>
        <dbReference type="Proteomes" id="UP000799049"/>
    </source>
</evidence>
<proteinExistence type="predicted"/>